<evidence type="ECO:0000313" key="5">
    <source>
        <dbReference type="Proteomes" id="UP000182836"/>
    </source>
</evidence>
<protein>
    <submittedName>
        <fullName evidence="3">H+/gluconate symporter</fullName>
    </submittedName>
    <submittedName>
        <fullName evidence="2">Transporter</fullName>
    </submittedName>
</protein>
<feature type="transmembrane region" description="Helical" evidence="1">
    <location>
        <begin position="280"/>
        <end position="300"/>
    </location>
</feature>
<dbReference type="AlphaFoldDB" id="A0A0D1XJ15"/>
<sequence length="464" mass="49870">MEIIIILLALFFLMFVAYRGFSVILFAPIAALFAVLLTDPGHVLPFFSGVFMDKMVGFIKNYFPVFLLGAIFGKVIEMSGFAKSITSAVIKIIGPSRAMLAIVLVGAILTYGGVSLFVVAFAVYPFAAELFKAADIPKRLIPGTIALGAFTFTMDAFPGTPQIQNIIPTTFFKTDTWAAPWLGLIGGLFVFVIGMIYLEWRRRKAKAAGEGYGTGHKNEPEQLADEKLPHPIIAILPLIIVGVFNKIFTNLIPQFYGKTFDFTAINIQKVNPVDISKETAIWAVEGALVLGILTVLIFSFKRIKENFNAGINVSIGGAMLATLNTASEYGFGGIIALLPGFKAVNNAMANTFTDPLVNEAVTTTTLAGITGSASGGMSIALAAMGETYLEQAQKLGINPEVLHRVASMASGGMDTLPHNGAVITLLAVTGLTHKQSYIDIFAMTLIKTVAVFFIIALYYMFGIV</sequence>
<dbReference type="EMBL" id="FNED01000001">
    <property type="protein sequence ID" value="SDI08038.1"/>
    <property type="molecule type" value="Genomic_DNA"/>
</dbReference>
<keyword evidence="1" id="KW-0472">Membrane</keyword>
<reference evidence="3 5" key="2">
    <citation type="submission" date="2016-10" db="EMBL/GenBank/DDBJ databases">
        <authorList>
            <person name="de Groot N.N."/>
        </authorList>
    </citation>
    <scope>NUCLEOTIDE SEQUENCE [LARGE SCALE GENOMIC DNA]</scope>
    <source>
        <strain evidence="3 5">DSM 2895</strain>
    </source>
</reference>
<dbReference type="PATRIC" id="fig|47500.12.peg.4345"/>
<reference evidence="2 4" key="1">
    <citation type="submission" date="2015-07" db="EMBL/GenBank/DDBJ databases">
        <title>Fjat-14205 dsm 2895.</title>
        <authorList>
            <person name="Liu B."/>
            <person name="Wang J."/>
            <person name="Zhu Y."/>
            <person name="Liu G."/>
            <person name="Chen Q."/>
            <person name="Chen Z."/>
            <person name="Lan J."/>
            <person name="Che J."/>
            <person name="Ge C."/>
            <person name="Shi H."/>
            <person name="Pan Z."/>
            <person name="Liu X."/>
        </authorList>
    </citation>
    <scope>NUCLEOTIDE SEQUENCE [LARGE SCALE GENOMIC DNA]</scope>
    <source>
        <strain evidence="2 4">DSM 2895</strain>
    </source>
</reference>
<feature type="transmembrane region" description="Helical" evidence="1">
    <location>
        <begin position="58"/>
        <end position="77"/>
    </location>
</feature>
<feature type="transmembrane region" description="Helical" evidence="1">
    <location>
        <begin position="440"/>
        <end position="461"/>
    </location>
</feature>
<accession>A0A0D1XJ15</accession>
<evidence type="ECO:0000313" key="3">
    <source>
        <dbReference type="EMBL" id="SDI08038.1"/>
    </source>
</evidence>
<dbReference type="GO" id="GO:0015128">
    <property type="term" value="F:gluconate transmembrane transporter activity"/>
    <property type="evidence" value="ECO:0007669"/>
    <property type="project" value="InterPro"/>
</dbReference>
<feature type="transmembrane region" description="Helical" evidence="1">
    <location>
        <begin position="232"/>
        <end position="252"/>
    </location>
</feature>
<evidence type="ECO:0000313" key="4">
    <source>
        <dbReference type="Proteomes" id="UP000037269"/>
    </source>
</evidence>
<dbReference type="OrthoDB" id="86125at2"/>
<feature type="transmembrane region" description="Helical" evidence="1">
    <location>
        <begin position="178"/>
        <end position="198"/>
    </location>
</feature>
<dbReference type="Proteomes" id="UP000037269">
    <property type="component" value="Unassembled WGS sequence"/>
</dbReference>
<dbReference type="PANTHER" id="PTHR30354:SF7">
    <property type="entry name" value="BLL7963 PROTEIN"/>
    <property type="match status" value="1"/>
</dbReference>
<dbReference type="InterPro" id="IPR003474">
    <property type="entry name" value="Glcn_transporter"/>
</dbReference>
<organism evidence="2 4">
    <name type="scientific">Aneurinibacillus migulanus</name>
    <name type="common">Bacillus migulanus</name>
    <dbReference type="NCBI Taxonomy" id="47500"/>
    <lineage>
        <taxon>Bacteria</taxon>
        <taxon>Bacillati</taxon>
        <taxon>Bacillota</taxon>
        <taxon>Bacilli</taxon>
        <taxon>Bacillales</taxon>
        <taxon>Paenibacillaceae</taxon>
        <taxon>Aneurinibacillus group</taxon>
        <taxon>Aneurinibacillus</taxon>
    </lineage>
</organism>
<proteinExistence type="predicted"/>
<name>A0A0D1XJ15_ANEMI</name>
<dbReference type="Proteomes" id="UP000182836">
    <property type="component" value="Unassembled WGS sequence"/>
</dbReference>
<keyword evidence="1" id="KW-0812">Transmembrane</keyword>
<evidence type="ECO:0000313" key="2">
    <source>
        <dbReference type="EMBL" id="KON98200.1"/>
    </source>
</evidence>
<evidence type="ECO:0000256" key="1">
    <source>
        <dbReference type="SAM" id="Phobius"/>
    </source>
</evidence>
<dbReference type="EMBL" id="LGUG01000004">
    <property type="protein sequence ID" value="KON98200.1"/>
    <property type="molecule type" value="Genomic_DNA"/>
</dbReference>
<dbReference type="GO" id="GO:0005886">
    <property type="term" value="C:plasma membrane"/>
    <property type="evidence" value="ECO:0007669"/>
    <property type="project" value="TreeGrafter"/>
</dbReference>
<keyword evidence="4" id="KW-1185">Reference proteome</keyword>
<dbReference type="PANTHER" id="PTHR30354">
    <property type="entry name" value="GNT FAMILY GLUCONATE TRANSPORTER"/>
    <property type="match status" value="1"/>
</dbReference>
<keyword evidence="1" id="KW-1133">Transmembrane helix</keyword>
<feature type="transmembrane region" description="Helical" evidence="1">
    <location>
        <begin position="98"/>
        <end position="124"/>
    </location>
</feature>
<dbReference type="STRING" id="47500.AF333_24965"/>
<gene>
    <name evidence="2" type="ORF">AF333_24965</name>
    <name evidence="3" type="ORF">SAMN04487909_101476</name>
</gene>
<dbReference type="RefSeq" id="WP_043068127.1">
    <property type="nucleotide sequence ID" value="NZ_BJOA01000004.1"/>
</dbReference>
<dbReference type="GeneID" id="42308376"/>